<evidence type="ECO:0000259" key="3">
    <source>
        <dbReference type="PROSITE" id="PS50887"/>
    </source>
</evidence>
<dbReference type="CDD" id="cd01949">
    <property type="entry name" value="GGDEF"/>
    <property type="match status" value="1"/>
</dbReference>
<evidence type="ECO:0000313" key="4">
    <source>
        <dbReference type="EMBL" id="GAU09785.1"/>
    </source>
</evidence>
<protein>
    <recommendedName>
        <fullName evidence="1">diguanylate cyclase</fullName>
        <ecNumber evidence="1">2.7.7.65</ecNumber>
    </recommendedName>
</protein>
<dbReference type="InterPro" id="IPR050469">
    <property type="entry name" value="Diguanylate_Cyclase"/>
</dbReference>
<dbReference type="PANTHER" id="PTHR45138">
    <property type="entry name" value="REGULATORY COMPONENTS OF SENSORY TRANSDUCTION SYSTEM"/>
    <property type="match status" value="1"/>
</dbReference>
<dbReference type="PANTHER" id="PTHR45138:SF9">
    <property type="entry name" value="DIGUANYLATE CYCLASE DGCM-RELATED"/>
    <property type="match status" value="1"/>
</dbReference>
<dbReference type="Gene3D" id="3.30.70.270">
    <property type="match status" value="1"/>
</dbReference>
<accession>A0A194AKL8</accession>
<dbReference type="STRING" id="1592317.DPF_2518"/>
<dbReference type="InterPro" id="IPR043128">
    <property type="entry name" value="Rev_trsase/Diguanyl_cyclase"/>
</dbReference>
<comment type="caution">
    <text evidence="4">The sequence shown here is derived from an EMBL/GenBank/DDBJ whole genome shotgun (WGS) entry which is preliminary data.</text>
</comment>
<dbReference type="NCBIfam" id="TIGR00254">
    <property type="entry name" value="GGDEF"/>
    <property type="match status" value="1"/>
</dbReference>
<proteinExistence type="predicted"/>
<comment type="catalytic activity">
    <reaction evidence="2">
        <text>2 GTP = 3',3'-c-di-GMP + 2 diphosphate</text>
        <dbReference type="Rhea" id="RHEA:24898"/>
        <dbReference type="ChEBI" id="CHEBI:33019"/>
        <dbReference type="ChEBI" id="CHEBI:37565"/>
        <dbReference type="ChEBI" id="CHEBI:58805"/>
        <dbReference type="EC" id="2.7.7.65"/>
    </reaction>
</comment>
<dbReference type="PROSITE" id="PS50887">
    <property type="entry name" value="GGDEF"/>
    <property type="match status" value="1"/>
</dbReference>
<feature type="domain" description="GGDEF" evidence="3">
    <location>
        <begin position="353"/>
        <end position="487"/>
    </location>
</feature>
<name>A0A194AKL8_9BACT</name>
<dbReference type="EC" id="2.7.7.65" evidence="1"/>
<dbReference type="AlphaFoldDB" id="A0A194AKL8"/>
<dbReference type="GO" id="GO:0043709">
    <property type="term" value="P:cell adhesion involved in single-species biofilm formation"/>
    <property type="evidence" value="ECO:0007669"/>
    <property type="project" value="TreeGrafter"/>
</dbReference>
<dbReference type="SUPFAM" id="SSF55073">
    <property type="entry name" value="Nucleotide cyclase"/>
    <property type="match status" value="1"/>
</dbReference>
<dbReference type="Proteomes" id="UP000095200">
    <property type="component" value="Unassembled WGS sequence"/>
</dbReference>
<gene>
    <name evidence="4" type="ORF">DPF_2518</name>
</gene>
<dbReference type="InterPro" id="IPR029787">
    <property type="entry name" value="Nucleotide_cyclase"/>
</dbReference>
<dbReference type="GO" id="GO:0052621">
    <property type="term" value="F:diguanylate cyclase activity"/>
    <property type="evidence" value="ECO:0007669"/>
    <property type="project" value="UniProtKB-EC"/>
</dbReference>
<dbReference type="EMBL" id="BDFE01000020">
    <property type="protein sequence ID" value="GAU09785.1"/>
    <property type="molecule type" value="Genomic_DNA"/>
</dbReference>
<keyword evidence="5" id="KW-1185">Reference proteome</keyword>
<dbReference type="Gene3D" id="3.30.450.40">
    <property type="match status" value="1"/>
</dbReference>
<evidence type="ECO:0000256" key="2">
    <source>
        <dbReference type="ARBA" id="ARBA00034247"/>
    </source>
</evidence>
<evidence type="ECO:0000313" key="5">
    <source>
        <dbReference type="Proteomes" id="UP000095200"/>
    </source>
</evidence>
<dbReference type="FunFam" id="3.30.70.270:FF:000001">
    <property type="entry name" value="Diguanylate cyclase domain protein"/>
    <property type="match status" value="1"/>
</dbReference>
<evidence type="ECO:0000256" key="1">
    <source>
        <dbReference type="ARBA" id="ARBA00012528"/>
    </source>
</evidence>
<dbReference type="SMART" id="SM00267">
    <property type="entry name" value="GGDEF"/>
    <property type="match status" value="1"/>
</dbReference>
<dbReference type="InterPro" id="IPR000160">
    <property type="entry name" value="GGDEF_dom"/>
</dbReference>
<reference evidence="5" key="1">
    <citation type="submission" date="2016-06" db="EMBL/GenBank/DDBJ databases">
        <title>Draft genome sequence of Desulfoplanes formicivorans strain Pf12B.</title>
        <authorList>
            <person name="Watanabe M."/>
            <person name="Kojima H."/>
            <person name="Fukui M."/>
        </authorList>
    </citation>
    <scope>NUCLEOTIDE SEQUENCE [LARGE SCALE GENOMIC DNA]</scope>
    <source>
        <strain evidence="5">Pf12B</strain>
    </source>
</reference>
<dbReference type="GO" id="GO:0005886">
    <property type="term" value="C:plasma membrane"/>
    <property type="evidence" value="ECO:0007669"/>
    <property type="project" value="TreeGrafter"/>
</dbReference>
<dbReference type="Pfam" id="PF00990">
    <property type="entry name" value="GGDEF"/>
    <property type="match status" value="1"/>
</dbReference>
<organism evidence="4 5">
    <name type="scientific">Desulfoplanes formicivorans</name>
    <dbReference type="NCBI Taxonomy" id="1592317"/>
    <lineage>
        <taxon>Bacteria</taxon>
        <taxon>Pseudomonadati</taxon>
        <taxon>Thermodesulfobacteriota</taxon>
        <taxon>Desulfovibrionia</taxon>
        <taxon>Desulfovibrionales</taxon>
        <taxon>Desulfoplanaceae</taxon>
        <taxon>Desulfoplanes</taxon>
    </lineage>
</organism>
<dbReference type="GO" id="GO:1902201">
    <property type="term" value="P:negative regulation of bacterial-type flagellum-dependent cell motility"/>
    <property type="evidence" value="ECO:0007669"/>
    <property type="project" value="TreeGrafter"/>
</dbReference>
<dbReference type="SUPFAM" id="SSF55781">
    <property type="entry name" value="GAF domain-like"/>
    <property type="match status" value="1"/>
</dbReference>
<sequence length="499" mass="57508">MTPPESDREERIWIVGMKNDEIQAALHPIPYNIRIQHQTVNELTNALQHRPHEACLTLITQKAWAGMSKAQRRIVSTSEACRLVLMLEENDHHVRYDIEEIVSQQFICALRMPLTTDKLNTCLKKTREMLLMCDDLYNMANEIILERELLARKNEQLDFLNKILTKASKSLDPGTIISQAGRDLNILLEVTSIMGVFWNIDAPAFLSAEIFTPPNLDKQQGKEWVGYLLDQAERTTRHSIKTYHVESLEHDQTLFHEVGLPDQGNMIKLPMIWNDKTFGILFIVSPKAALLGRDRVKVLQAVGNHLALALRNALLYRRMQNQADHDGLTRINNRQNFEKQIVKELHRHQRYQHELSLLMLDLDHFKQINDKYGHLAGDMVLREVADILRNAIRDCDFPARYGGEEFVIILPHTEEKNAWILAERIRQEIAAHTFRYNDHSFQITACIGISSIKPRMLKPAEYLVSLADQALYKAKTSGRNMVCRSAPMQEHSCCVNDAR</sequence>
<dbReference type="InterPro" id="IPR029016">
    <property type="entry name" value="GAF-like_dom_sf"/>
</dbReference>